<dbReference type="EMBL" id="CP102382">
    <property type="protein sequence ID" value="UUV22774.1"/>
    <property type="molecule type" value="Genomic_DNA"/>
</dbReference>
<dbReference type="Proteomes" id="UP001317001">
    <property type="component" value="Chromosome"/>
</dbReference>
<reference evidence="1 2" key="1">
    <citation type="submission" date="2022-08" db="EMBL/GenBank/DDBJ databases">
        <title>Myroides zhujiangensis sp. nov., a novel bacterium isolated from sediment in the Pearl River Estuary.</title>
        <authorList>
            <person name="Cui L."/>
        </authorList>
    </citation>
    <scope>NUCLEOTIDE SEQUENCE [LARGE SCALE GENOMIC DNA]</scope>
    <source>
        <strain evidence="1 2">SCSIO 72103</strain>
    </source>
</reference>
<dbReference type="PROSITE" id="PS51257">
    <property type="entry name" value="PROKAR_LIPOPROTEIN"/>
    <property type="match status" value="1"/>
</dbReference>
<keyword evidence="2" id="KW-1185">Reference proteome</keyword>
<evidence type="ECO:0008006" key="3">
    <source>
        <dbReference type="Google" id="ProtNLM"/>
    </source>
</evidence>
<organism evidence="1 2">
    <name type="scientific">Paenimyroides aestuarii</name>
    <dbReference type="NCBI Taxonomy" id="2968490"/>
    <lineage>
        <taxon>Bacteria</taxon>
        <taxon>Pseudomonadati</taxon>
        <taxon>Bacteroidota</taxon>
        <taxon>Flavobacteriia</taxon>
        <taxon>Flavobacteriales</taxon>
        <taxon>Flavobacteriaceae</taxon>
        <taxon>Paenimyroides</taxon>
    </lineage>
</organism>
<evidence type="ECO:0000313" key="1">
    <source>
        <dbReference type="EMBL" id="UUV22774.1"/>
    </source>
</evidence>
<gene>
    <name evidence="1" type="ORF">NPX36_06960</name>
</gene>
<accession>A0ABY5NWG2</accession>
<protein>
    <recommendedName>
        <fullName evidence="3">Lipoprotein</fullName>
    </recommendedName>
</protein>
<sequence length="135" mass="15931">MKKYILFFLMINLFTGCDYFNTYSLKNKSGQILLVEVVVNDKYIDSKNIKESMMYNLRSNKIISLDTINYKLKLSLDSDEEFMFGGATNGYPLLDRYDQITIYKEDSLVFYGNQYIIQNLYTNSKQDHTEVLNIY</sequence>
<name>A0ABY5NWG2_9FLAO</name>
<dbReference type="RefSeq" id="WP_257500684.1">
    <property type="nucleotide sequence ID" value="NZ_CP102382.1"/>
</dbReference>
<evidence type="ECO:0000313" key="2">
    <source>
        <dbReference type="Proteomes" id="UP001317001"/>
    </source>
</evidence>
<proteinExistence type="predicted"/>